<protein>
    <submittedName>
        <fullName evidence="6">Katanin regulatory subunit B1 like 1</fullName>
    </submittedName>
</protein>
<reference evidence="7" key="3">
    <citation type="journal article" date="2014" name="Nature">
        <title>Elephant shark genome provides unique insights into gnathostome evolution.</title>
        <authorList>
            <consortium name="International Elephant Shark Genome Sequencing Consortium"/>
            <person name="Venkatesh B."/>
            <person name="Lee A.P."/>
            <person name="Ravi V."/>
            <person name="Maurya A.K."/>
            <person name="Lian M.M."/>
            <person name="Swann J.B."/>
            <person name="Ohta Y."/>
            <person name="Flajnik M.F."/>
            <person name="Sutoh Y."/>
            <person name="Kasahara M."/>
            <person name="Hoon S."/>
            <person name="Gangu V."/>
            <person name="Roy S.W."/>
            <person name="Irimia M."/>
            <person name="Korzh V."/>
            <person name="Kondrychyn I."/>
            <person name="Lim Z.W."/>
            <person name="Tay B.H."/>
            <person name="Tohari S."/>
            <person name="Kong K.W."/>
            <person name="Ho S."/>
            <person name="Lorente-Galdos B."/>
            <person name="Quilez J."/>
            <person name="Marques-Bonet T."/>
            <person name="Raney B.J."/>
            <person name="Ingham P.W."/>
            <person name="Tay A."/>
            <person name="Hillier L.W."/>
            <person name="Minx P."/>
            <person name="Boehm T."/>
            <person name="Wilson R.K."/>
            <person name="Brenner S."/>
            <person name="Warren W.C."/>
        </authorList>
    </citation>
    <scope>NUCLEOTIDE SEQUENCE [LARGE SCALE GENOMIC DNA]</scope>
</reference>
<evidence type="ECO:0000259" key="5">
    <source>
        <dbReference type="Pfam" id="PF13925"/>
    </source>
</evidence>
<evidence type="ECO:0000313" key="6">
    <source>
        <dbReference type="Ensembl" id="ENSCMIP00000020414.1"/>
    </source>
</evidence>
<feature type="region of interest" description="Disordered" evidence="4">
    <location>
        <begin position="67"/>
        <end position="91"/>
    </location>
</feature>
<accession>A0A4W3IHQ8</accession>
<dbReference type="GeneTree" id="ENSGT00390000012351"/>
<feature type="domain" description="Katanin p80 subunit C-terminal" evidence="5">
    <location>
        <begin position="163"/>
        <end position="317"/>
    </location>
</feature>
<name>A0A4W3IHQ8_CALMI</name>
<dbReference type="STRING" id="7868.ENSCMIP00000020414"/>
<comment type="subcellular location">
    <subcellularLocation>
        <location evidence="1">Cytoplasm</location>
        <location evidence="1">Cytoskeleton</location>
    </subcellularLocation>
</comment>
<dbReference type="InterPro" id="IPR042404">
    <property type="entry name" value="KATNBL1"/>
</dbReference>
<evidence type="ECO:0000256" key="4">
    <source>
        <dbReference type="SAM" id="MobiDB-lite"/>
    </source>
</evidence>
<keyword evidence="3" id="KW-0206">Cytoskeleton</keyword>
<evidence type="ECO:0000256" key="2">
    <source>
        <dbReference type="ARBA" id="ARBA00022490"/>
    </source>
</evidence>
<sequence length="322" mass="36704">MVQPILYGYQVIMASRHQNVSQSVCCAVEDELVNRNQSGKRMHSDDNETMKQVRTLECKKVTSKIKRLSTGQKKKQLPKTQKVRYSVKKTRNSIQSNLGNTEQHPKFWGCDMANKENEVVSSGTLPNLFNDNHSNQLSSVDSPTSQTDGASTTCRDYFPQISKDHAAMMRVLFGRNLRLNVALTFWQKSASELVAYLVRIQDVAVIADCLPVITKSLEEEKQSISIGCCVDLLPLAQELLRSRFEEYLIVGLNWLLAVIKRWWPELSANTKNSNEAHEKDQNIQIMKDWLQQLREQRYHLSSVPGYTGKVAKSVGTYLEQLH</sequence>
<dbReference type="OMA" id="DSCAEDR"/>
<keyword evidence="7" id="KW-1185">Reference proteome</keyword>
<proteinExistence type="predicted"/>
<reference evidence="6" key="5">
    <citation type="submission" date="2025-09" db="UniProtKB">
        <authorList>
            <consortium name="Ensembl"/>
        </authorList>
    </citation>
    <scope>IDENTIFICATION</scope>
</reference>
<reference evidence="7" key="2">
    <citation type="journal article" date="2007" name="PLoS Biol.">
        <title>Survey sequencing and comparative analysis of the elephant shark (Callorhinchus milii) genome.</title>
        <authorList>
            <person name="Venkatesh B."/>
            <person name="Kirkness E.F."/>
            <person name="Loh Y.H."/>
            <person name="Halpern A.L."/>
            <person name="Lee A.P."/>
            <person name="Johnson J."/>
            <person name="Dandona N."/>
            <person name="Viswanathan L.D."/>
            <person name="Tay A."/>
            <person name="Venter J.C."/>
            <person name="Strausberg R.L."/>
            <person name="Brenner S."/>
        </authorList>
    </citation>
    <scope>NUCLEOTIDE SEQUENCE [LARGE SCALE GENOMIC DNA]</scope>
</reference>
<evidence type="ECO:0000256" key="1">
    <source>
        <dbReference type="ARBA" id="ARBA00004245"/>
    </source>
</evidence>
<dbReference type="GO" id="GO:0005856">
    <property type="term" value="C:cytoskeleton"/>
    <property type="evidence" value="ECO:0007669"/>
    <property type="project" value="UniProtKB-SubCell"/>
</dbReference>
<dbReference type="InterPro" id="IPR028021">
    <property type="entry name" value="Katanin_C-terminal"/>
</dbReference>
<evidence type="ECO:0000313" key="7">
    <source>
        <dbReference type="Proteomes" id="UP000314986"/>
    </source>
</evidence>
<reference evidence="7" key="1">
    <citation type="journal article" date="2006" name="Science">
        <title>Ancient noncoding elements conserved in the human genome.</title>
        <authorList>
            <person name="Venkatesh B."/>
            <person name="Kirkness E.F."/>
            <person name="Loh Y.H."/>
            <person name="Halpern A.L."/>
            <person name="Lee A.P."/>
            <person name="Johnson J."/>
            <person name="Dandona N."/>
            <person name="Viswanathan L.D."/>
            <person name="Tay A."/>
            <person name="Venter J.C."/>
            <person name="Strausberg R.L."/>
            <person name="Brenner S."/>
        </authorList>
    </citation>
    <scope>NUCLEOTIDE SEQUENCE [LARGE SCALE GENOMIC DNA]</scope>
</reference>
<reference evidence="6" key="4">
    <citation type="submission" date="2025-08" db="UniProtKB">
        <authorList>
            <consortium name="Ensembl"/>
        </authorList>
    </citation>
    <scope>IDENTIFICATION</scope>
</reference>
<dbReference type="InParanoid" id="A0A4W3IHQ8"/>
<dbReference type="PANTHER" id="PTHR14682">
    <property type="entry name" value="KATNB1-LIKE PROTEIN 1"/>
    <property type="match status" value="1"/>
</dbReference>
<dbReference type="AlphaFoldDB" id="A0A4W3IHQ8"/>
<dbReference type="Ensembl" id="ENSCMIT00000020788.1">
    <property type="protein sequence ID" value="ENSCMIP00000020414.1"/>
    <property type="gene ID" value="ENSCMIG00000009412.1"/>
</dbReference>
<dbReference type="GO" id="GO:0008017">
    <property type="term" value="F:microtubule binding"/>
    <property type="evidence" value="ECO:0007669"/>
    <property type="project" value="InterPro"/>
</dbReference>
<organism evidence="6 7">
    <name type="scientific">Callorhinchus milii</name>
    <name type="common">Ghost shark</name>
    <dbReference type="NCBI Taxonomy" id="7868"/>
    <lineage>
        <taxon>Eukaryota</taxon>
        <taxon>Metazoa</taxon>
        <taxon>Chordata</taxon>
        <taxon>Craniata</taxon>
        <taxon>Vertebrata</taxon>
        <taxon>Chondrichthyes</taxon>
        <taxon>Holocephali</taxon>
        <taxon>Chimaeriformes</taxon>
        <taxon>Callorhinchidae</taxon>
        <taxon>Callorhinchus</taxon>
    </lineage>
</organism>
<evidence type="ECO:0000256" key="3">
    <source>
        <dbReference type="ARBA" id="ARBA00023212"/>
    </source>
</evidence>
<dbReference type="PANTHER" id="PTHR14682:SF1">
    <property type="entry name" value="KATNB1-LIKE PROTEIN 1"/>
    <property type="match status" value="1"/>
</dbReference>
<dbReference type="Proteomes" id="UP000314986">
    <property type="component" value="Unassembled WGS sequence"/>
</dbReference>
<dbReference type="GO" id="GO:0005730">
    <property type="term" value="C:nucleolus"/>
    <property type="evidence" value="ECO:0007669"/>
    <property type="project" value="TreeGrafter"/>
</dbReference>
<dbReference type="Pfam" id="PF13925">
    <property type="entry name" value="Katanin_con80"/>
    <property type="match status" value="1"/>
</dbReference>
<keyword evidence="2" id="KW-0963">Cytoplasm</keyword>
<feature type="region of interest" description="Disordered" evidence="4">
    <location>
        <begin position="131"/>
        <end position="150"/>
    </location>
</feature>